<protein>
    <recommendedName>
        <fullName evidence="3">Secreted protein</fullName>
    </recommendedName>
</protein>
<evidence type="ECO:0000313" key="1">
    <source>
        <dbReference type="EMBL" id="CAK9209063.1"/>
    </source>
</evidence>
<proteinExistence type="predicted"/>
<keyword evidence="2" id="KW-1185">Reference proteome</keyword>
<name>A0ABP0TZ95_9BRYO</name>
<evidence type="ECO:0008006" key="3">
    <source>
        <dbReference type="Google" id="ProtNLM"/>
    </source>
</evidence>
<accession>A0ABP0TZ95</accession>
<evidence type="ECO:0000313" key="2">
    <source>
        <dbReference type="Proteomes" id="UP001497512"/>
    </source>
</evidence>
<sequence>MLAFRICLRGAIRITAIGQHNGSVCTAAAAAAGVGSLDSAFFFLPVVYFLRWAVCAVKTNETPFSLLPGKNRIIERSESKCRFQVSLLRRHFETWDLGALYREPNFR</sequence>
<organism evidence="1 2">
    <name type="scientific">Sphagnum troendelagicum</name>
    <dbReference type="NCBI Taxonomy" id="128251"/>
    <lineage>
        <taxon>Eukaryota</taxon>
        <taxon>Viridiplantae</taxon>
        <taxon>Streptophyta</taxon>
        <taxon>Embryophyta</taxon>
        <taxon>Bryophyta</taxon>
        <taxon>Sphagnophytina</taxon>
        <taxon>Sphagnopsida</taxon>
        <taxon>Sphagnales</taxon>
        <taxon>Sphagnaceae</taxon>
        <taxon>Sphagnum</taxon>
    </lineage>
</organism>
<gene>
    <name evidence="1" type="ORF">CSSPTR1EN2_LOCUS9496</name>
</gene>
<reference evidence="1" key="1">
    <citation type="submission" date="2024-02" db="EMBL/GenBank/DDBJ databases">
        <authorList>
            <consortium name="ELIXIR-Norway"/>
            <consortium name="Elixir Norway"/>
        </authorList>
    </citation>
    <scope>NUCLEOTIDE SEQUENCE</scope>
</reference>
<dbReference type="EMBL" id="OZ019909">
    <property type="protein sequence ID" value="CAK9209063.1"/>
    <property type="molecule type" value="Genomic_DNA"/>
</dbReference>
<dbReference type="Proteomes" id="UP001497512">
    <property type="component" value="Chromosome 17"/>
</dbReference>